<proteinExistence type="predicted"/>
<dbReference type="Proteomes" id="UP000831460">
    <property type="component" value="Chromosome"/>
</dbReference>
<sequence>MQRHQRKFNEIKNLLKEKLGEKIDVISENGNEIIEIKNSNFWLMVDKTEFTVGFGLNHTHFSDEYGNLDDGIFQTLDLLTNRIKTTNFIKGNTIFKTTVEIEYDNSKPLNIGTTNLLIYPFWKRTKIETIVSEEIIKKKGKRKRSELNLKRKLKKLRLT</sequence>
<reference evidence="1 2" key="1">
    <citation type="submission" date="2022-03" db="EMBL/GenBank/DDBJ databases">
        <title>Chryseobacterium sp. isolated from particulate matters in swine house.</title>
        <authorList>
            <person name="Won M."/>
            <person name="Kim S.-J."/>
            <person name="Kwon S.-W."/>
        </authorList>
    </citation>
    <scope>NUCLEOTIDE SEQUENCE [LARGE SCALE GENOMIC DNA]</scope>
    <source>
        <strain evidence="1 2">SC2-2</strain>
    </source>
</reference>
<evidence type="ECO:0000313" key="1">
    <source>
        <dbReference type="EMBL" id="UOE42183.1"/>
    </source>
</evidence>
<dbReference type="EMBL" id="CP094532">
    <property type="protein sequence ID" value="UOE42183.1"/>
    <property type="molecule type" value="Genomic_DNA"/>
</dbReference>
<name>A0ABY4BSL0_9FLAO</name>
<gene>
    <name evidence="1" type="ORF">MTP09_05980</name>
</gene>
<accession>A0ABY4BSL0</accession>
<organism evidence="1 2">
    <name type="scientific">Chryseobacterium suipulveris</name>
    <dbReference type="NCBI Taxonomy" id="2929800"/>
    <lineage>
        <taxon>Bacteria</taxon>
        <taxon>Pseudomonadati</taxon>
        <taxon>Bacteroidota</taxon>
        <taxon>Flavobacteriia</taxon>
        <taxon>Flavobacteriales</taxon>
        <taxon>Weeksellaceae</taxon>
        <taxon>Chryseobacterium group</taxon>
        <taxon>Chryseobacterium</taxon>
    </lineage>
</organism>
<keyword evidence="2" id="KW-1185">Reference proteome</keyword>
<protein>
    <submittedName>
        <fullName evidence="1">Uncharacterized protein</fullName>
    </submittedName>
</protein>
<dbReference type="RefSeq" id="WP_243551151.1">
    <property type="nucleotide sequence ID" value="NZ_CP094532.1"/>
</dbReference>
<evidence type="ECO:0000313" key="2">
    <source>
        <dbReference type="Proteomes" id="UP000831460"/>
    </source>
</evidence>